<evidence type="ECO:0000313" key="3">
    <source>
        <dbReference type="Proteomes" id="UP000002256"/>
    </source>
</evidence>
<proteinExistence type="predicted"/>
<dbReference type="AlphaFoldDB" id="C6AXS2"/>
<dbReference type="HOGENOM" id="CLU_216885_0_0_5"/>
<keyword evidence="1" id="KW-1133">Transmembrane helix</keyword>
<sequence length="46" mass="5154" precursor="true">MPMFTILTMLTALISVMFIVSVASTISALRREGEEVKALNEKHRAF</sequence>
<evidence type="ECO:0000256" key="1">
    <source>
        <dbReference type="SAM" id="Phobius"/>
    </source>
</evidence>
<accession>C6AXS2</accession>
<dbReference type="KEGG" id="rlg:Rleg_1931"/>
<gene>
    <name evidence="2" type="ordered locus">Rleg_1931</name>
</gene>
<organism evidence="2 3">
    <name type="scientific">Rhizobium leguminosarum bv. trifolii (strain WSM1325)</name>
    <dbReference type="NCBI Taxonomy" id="395491"/>
    <lineage>
        <taxon>Bacteria</taxon>
        <taxon>Pseudomonadati</taxon>
        <taxon>Pseudomonadota</taxon>
        <taxon>Alphaproteobacteria</taxon>
        <taxon>Hyphomicrobiales</taxon>
        <taxon>Rhizobiaceae</taxon>
        <taxon>Rhizobium/Agrobacterium group</taxon>
        <taxon>Rhizobium</taxon>
    </lineage>
</organism>
<reference evidence="2 3" key="1">
    <citation type="journal article" date="2010" name="Stand. Genomic Sci.">
        <title>Complete genome sequence of Rhizobium leguminosarum bv. trifolii strain WSM1325, an effective microsymbiont of annual Mediterranean clovers.</title>
        <authorList>
            <person name="Reeve W."/>
            <person name="O'Hara G."/>
            <person name="Chain P."/>
            <person name="Ardley J."/>
            <person name="Brau L."/>
            <person name="Nandesena K."/>
            <person name="Tiwari R."/>
            <person name="Copeland A."/>
            <person name="Nolan M."/>
            <person name="Han C."/>
            <person name="Brettin T."/>
            <person name="Land M."/>
            <person name="Ovchinikova G."/>
            <person name="Ivanova N."/>
            <person name="Mavromatis K."/>
            <person name="Markowitz V."/>
            <person name="Kyrpides N."/>
            <person name="Melino V."/>
            <person name="Denton M."/>
            <person name="Yates R."/>
            <person name="Howieson J."/>
        </authorList>
    </citation>
    <scope>NUCLEOTIDE SEQUENCE [LARGE SCALE GENOMIC DNA]</scope>
    <source>
        <strain evidence="2 3">WSM1325</strain>
    </source>
</reference>
<keyword evidence="1" id="KW-0812">Transmembrane</keyword>
<dbReference type="EMBL" id="CP001622">
    <property type="protein sequence ID" value="ACS56213.1"/>
    <property type="molecule type" value="Genomic_DNA"/>
</dbReference>
<keyword evidence="1" id="KW-0472">Membrane</keyword>
<feature type="transmembrane region" description="Helical" evidence="1">
    <location>
        <begin position="6"/>
        <end position="29"/>
    </location>
</feature>
<protein>
    <submittedName>
        <fullName evidence="2">Uncharacterized protein</fullName>
    </submittedName>
</protein>
<evidence type="ECO:0000313" key="2">
    <source>
        <dbReference type="EMBL" id="ACS56213.1"/>
    </source>
</evidence>
<name>C6AXS2_RHILS</name>
<dbReference type="Proteomes" id="UP000002256">
    <property type="component" value="Chromosome"/>
</dbReference>